<proteinExistence type="predicted"/>
<keyword evidence="4" id="KW-1185">Reference proteome</keyword>
<dbReference type="EMBL" id="JBHSAY010000006">
    <property type="protein sequence ID" value="MFC4131613.1"/>
    <property type="molecule type" value="Genomic_DNA"/>
</dbReference>
<protein>
    <submittedName>
        <fullName evidence="3">Glycogen debranching N-terminal domain-containing protein</fullName>
    </submittedName>
</protein>
<dbReference type="InterPro" id="IPR008928">
    <property type="entry name" value="6-hairpin_glycosidase_sf"/>
</dbReference>
<accession>A0ABV8LMS6</accession>
<evidence type="ECO:0000313" key="4">
    <source>
        <dbReference type="Proteomes" id="UP001595816"/>
    </source>
</evidence>
<dbReference type="RefSeq" id="WP_253755303.1">
    <property type="nucleotide sequence ID" value="NZ_JAMZDZ010000001.1"/>
</dbReference>
<dbReference type="SUPFAM" id="SSF48208">
    <property type="entry name" value="Six-hairpin glycosidases"/>
    <property type="match status" value="1"/>
</dbReference>
<name>A0ABV8LMS6_9ACTN</name>
<feature type="domain" description="Putative glycogen debranching enzyme N-terminal" evidence="1">
    <location>
        <begin position="9"/>
        <end position="189"/>
    </location>
</feature>
<evidence type="ECO:0000259" key="1">
    <source>
        <dbReference type="Pfam" id="PF14742"/>
    </source>
</evidence>
<dbReference type="Proteomes" id="UP001595816">
    <property type="component" value="Unassembled WGS sequence"/>
</dbReference>
<feature type="domain" description="Mannosylglycerate hydrolase MGH1-like glycoside hydrolase" evidence="2">
    <location>
        <begin position="424"/>
        <end position="583"/>
    </location>
</feature>
<dbReference type="InterPro" id="IPR032856">
    <property type="entry name" value="GDE_N_bis"/>
</dbReference>
<sequence length="665" mass="73644">MPDRQINILQGRTFMVSDERGDVAPNYDLPGGLFFRDMRHLSRWELRLNGRPLAALSGQPVEYDEAVFYLQQPTGTVYLNPSLSVLRRRHVGEGVQEQLTVTNHGARPAVLELSLLFEADFADIFEVKDKQGKTGRHYRRIEKGAVVLGYERGEFRRETRIKAPGARFTEQSMSYALELAATETWSTEIEISVATAAIRPVPHLDHRPQMPVSLEDWLAQAPELDTDWDDLVHTYRRSLIDLAALRFYPDTVPDASLPAAGLPWFMALFGRDSLIVGYQTLPYAPELCRTTLRALAAQQASTMDDIRDAEPGKILHELRHGELTYFGQRPQSPYYGSADSTPLFLIVLDEYHRWTGDSATVRDLEPHARAAIQWMREFGDADGDLFIEYATRNPEQGLVNQCWKDSWNAIVHPDGTLATLPRATCEIQGYAYDARLRAARLARDCWNDPALASTLEAEAAALQERFVDAFWLPDEGFYALALDGQKRPVPTLTSNVGHLLWSGIIPPAHAASVVGHLMGPAMFSGWGVRTLADGLTAYNPMEYHNGTVWPHDNAIVAAGLARYGFRAEAAVIAEAMLTAAALSGFRLPEALIGTARDLTEIPIAYPSACSPQAWAAGTPLMLLRTLLGLEPDGDQLTADPYLPSRCARLMLRGVPGAWGKADAGI</sequence>
<dbReference type="Pfam" id="PF14742">
    <property type="entry name" value="GDE_N_bis"/>
    <property type="match status" value="1"/>
</dbReference>
<dbReference type="InterPro" id="IPR012341">
    <property type="entry name" value="6hp_glycosidase-like_sf"/>
</dbReference>
<reference evidence="4" key="1">
    <citation type="journal article" date="2019" name="Int. J. Syst. Evol. Microbiol.">
        <title>The Global Catalogue of Microorganisms (GCM) 10K type strain sequencing project: providing services to taxonomists for standard genome sequencing and annotation.</title>
        <authorList>
            <consortium name="The Broad Institute Genomics Platform"/>
            <consortium name="The Broad Institute Genome Sequencing Center for Infectious Disease"/>
            <person name="Wu L."/>
            <person name="Ma J."/>
        </authorList>
    </citation>
    <scope>NUCLEOTIDE SEQUENCE [LARGE SCALE GENOMIC DNA]</scope>
    <source>
        <strain evidence="4">CGMCC 4.7289</strain>
    </source>
</reference>
<comment type="caution">
    <text evidence="3">The sequence shown here is derived from an EMBL/GenBank/DDBJ whole genome shotgun (WGS) entry which is preliminary data.</text>
</comment>
<organism evidence="3 4">
    <name type="scientific">Hamadaea flava</name>
    <dbReference type="NCBI Taxonomy" id="1742688"/>
    <lineage>
        <taxon>Bacteria</taxon>
        <taxon>Bacillati</taxon>
        <taxon>Actinomycetota</taxon>
        <taxon>Actinomycetes</taxon>
        <taxon>Micromonosporales</taxon>
        <taxon>Micromonosporaceae</taxon>
        <taxon>Hamadaea</taxon>
    </lineage>
</organism>
<evidence type="ECO:0000313" key="3">
    <source>
        <dbReference type="EMBL" id="MFC4131613.1"/>
    </source>
</evidence>
<gene>
    <name evidence="3" type="ORF">ACFOZ4_13460</name>
</gene>
<evidence type="ECO:0000259" key="2">
    <source>
        <dbReference type="Pfam" id="PF22422"/>
    </source>
</evidence>
<dbReference type="InterPro" id="IPR054491">
    <property type="entry name" value="MGH1-like_GH"/>
</dbReference>
<dbReference type="Gene3D" id="1.50.10.10">
    <property type="match status" value="1"/>
</dbReference>
<dbReference type="Pfam" id="PF22422">
    <property type="entry name" value="MGH1-like_GH"/>
    <property type="match status" value="1"/>
</dbReference>